<reference evidence="2" key="1">
    <citation type="submission" date="2020-05" db="EMBL/GenBank/DDBJ databases">
        <title>Sulfur intermediates as new biogeochemical hubs in an aquatic model microbial ecosystem.</title>
        <authorList>
            <person name="Vigneron A."/>
        </authorList>
    </citation>
    <scope>NUCLEOTIDE SEQUENCE</scope>
    <source>
        <strain evidence="2">Bin.250</strain>
    </source>
</reference>
<comment type="caution">
    <text evidence="2">The sequence shown here is derived from an EMBL/GenBank/DDBJ whole genome shotgun (WGS) entry which is preliminary data.</text>
</comment>
<evidence type="ECO:0000256" key="1">
    <source>
        <dbReference type="SAM" id="Phobius"/>
    </source>
</evidence>
<evidence type="ECO:0000313" key="2">
    <source>
        <dbReference type="EMBL" id="NQV66826.1"/>
    </source>
</evidence>
<dbReference type="Proteomes" id="UP000754644">
    <property type="component" value="Unassembled WGS sequence"/>
</dbReference>
<keyword evidence="1" id="KW-0812">Transmembrane</keyword>
<gene>
    <name evidence="2" type="ORF">HQ497_15810</name>
</gene>
<sequence>MSDHRTLSNGSRWLAGLGLFIVIFMSVSIAFYAIAFQARLVGDPSFHLRFDASPLFPSLHVIGGAVVLMLGGLQFWGALRRNYTKVHRWMGRIYLSFVLIGGIGGLVLAPQSNGGVVAHFGFGMLAVLWMFSGWQAYRSIRQGDVEAHRGWMLRNFAMTFGAVMLRIYLGLFAAAGVEFAEAYQTVAWIAWVPNLILVEWYLVLMSQGKSRGRKPQNA</sequence>
<keyword evidence="1" id="KW-0472">Membrane</keyword>
<feature type="transmembrane region" description="Helical" evidence="1">
    <location>
        <begin position="91"/>
        <end position="110"/>
    </location>
</feature>
<dbReference type="Pfam" id="PF10067">
    <property type="entry name" value="DUF2306"/>
    <property type="match status" value="1"/>
</dbReference>
<feature type="transmembrane region" description="Helical" evidence="1">
    <location>
        <begin position="12"/>
        <end position="35"/>
    </location>
</feature>
<feature type="transmembrane region" description="Helical" evidence="1">
    <location>
        <begin position="182"/>
        <end position="204"/>
    </location>
</feature>
<proteinExistence type="predicted"/>
<feature type="transmembrane region" description="Helical" evidence="1">
    <location>
        <begin position="55"/>
        <end position="79"/>
    </location>
</feature>
<keyword evidence="1" id="KW-1133">Transmembrane helix</keyword>
<dbReference type="EMBL" id="JABMOJ010000590">
    <property type="protein sequence ID" value="NQV66826.1"/>
    <property type="molecule type" value="Genomic_DNA"/>
</dbReference>
<dbReference type="AlphaFoldDB" id="A0A973ABJ9"/>
<feature type="transmembrane region" description="Helical" evidence="1">
    <location>
        <begin position="116"/>
        <end position="134"/>
    </location>
</feature>
<name>A0A973ABJ9_9GAMM</name>
<protein>
    <submittedName>
        <fullName evidence="2">DUF2306 domain-containing protein</fullName>
    </submittedName>
</protein>
<feature type="transmembrane region" description="Helical" evidence="1">
    <location>
        <begin position="155"/>
        <end position="176"/>
    </location>
</feature>
<organism evidence="2 3">
    <name type="scientific">SAR86 cluster bacterium</name>
    <dbReference type="NCBI Taxonomy" id="2030880"/>
    <lineage>
        <taxon>Bacteria</taxon>
        <taxon>Pseudomonadati</taxon>
        <taxon>Pseudomonadota</taxon>
        <taxon>Gammaproteobacteria</taxon>
        <taxon>SAR86 cluster</taxon>
    </lineage>
</organism>
<accession>A0A973ABJ9</accession>
<evidence type="ECO:0000313" key="3">
    <source>
        <dbReference type="Proteomes" id="UP000754644"/>
    </source>
</evidence>
<dbReference type="InterPro" id="IPR018750">
    <property type="entry name" value="DUF2306_membrane"/>
</dbReference>